<sequence>MSTLKKFFSKDSCSPSVSSGCESFNSLKPELQERLACGVKYNLKLLIRGERGTGKSALFSRLKGEDFDVEYVPTDEIRVACILWNYQPTSETVKVDVWDVVDKGRQREVTHGTKASGYMSKFKKRPQSTKAVASLDSTFIDVYQGANGVIFMFNITNKQTFEYVRRELPKVPQSVPVLVVGNFRDTVALSDEEREVSEIEARSFTQSMVRARQTSANSSSLSDDNFRDLRRQYLCSILLFKRCAPIRYCEASMQNGFGLMYIHRFLNIPFLHLQCANLLQAFTVNRQAFSAVSQQLDLAEENREVICSYDKCVFCQLTLLLSSLPPIFTSEFTRWLETTKATATLPNSRSGVNGSSRAATRTQATPPLPQANNQHERYRLQRQPECRKQDESGNQSLPQTVPTEAEEAALHEFLQCSPQKHNRSTPATLPKSDLAVNLDPLDRPSDPVALVADFEEDIDPADAVLFGGANGRPSTCDDVGGVTARLGQLADSADDDLNDEDDDDLMNEDDDDDEEHLGPALGLVSTTLTDGVEAKRTFTKESRHRQFGHEVGSRLSSTTASCSSSSSPSLPGPVGQQSASLSATQTLALDPATDLGTLEERNAFERFLDDT</sequence>
<dbReference type="PROSITE" id="PS51419">
    <property type="entry name" value="RAB"/>
    <property type="match status" value="1"/>
</dbReference>
<protein>
    <submittedName>
        <fullName evidence="2">Uncharacterized protein</fullName>
    </submittedName>
</protein>
<dbReference type="STRING" id="53468.A0A0R3U1I6"/>
<feature type="compositionally biased region" description="Polar residues" evidence="1">
    <location>
        <begin position="416"/>
        <end position="427"/>
    </location>
</feature>
<dbReference type="AlphaFoldDB" id="A0A0R3U1I6"/>
<evidence type="ECO:0000313" key="2">
    <source>
        <dbReference type="EMBL" id="VDD74225.1"/>
    </source>
</evidence>
<feature type="compositionally biased region" description="Acidic residues" evidence="1">
    <location>
        <begin position="492"/>
        <end position="515"/>
    </location>
</feature>
<dbReference type="SMART" id="SM00173">
    <property type="entry name" value="RAS"/>
    <property type="match status" value="1"/>
</dbReference>
<feature type="region of interest" description="Disordered" evidence="1">
    <location>
        <begin position="488"/>
        <end position="522"/>
    </location>
</feature>
<keyword evidence="3" id="KW-1185">Reference proteome</keyword>
<feature type="compositionally biased region" description="Polar residues" evidence="1">
    <location>
        <begin position="345"/>
        <end position="373"/>
    </location>
</feature>
<dbReference type="GO" id="GO:0003924">
    <property type="term" value="F:GTPase activity"/>
    <property type="evidence" value="ECO:0007669"/>
    <property type="project" value="InterPro"/>
</dbReference>
<organism evidence="2 3">
    <name type="scientific">Mesocestoides corti</name>
    <name type="common">Flatworm</name>
    <dbReference type="NCBI Taxonomy" id="53468"/>
    <lineage>
        <taxon>Eukaryota</taxon>
        <taxon>Metazoa</taxon>
        <taxon>Spiralia</taxon>
        <taxon>Lophotrochozoa</taxon>
        <taxon>Platyhelminthes</taxon>
        <taxon>Cestoda</taxon>
        <taxon>Eucestoda</taxon>
        <taxon>Cyclophyllidea</taxon>
        <taxon>Mesocestoididae</taxon>
        <taxon>Mesocestoides</taxon>
    </lineage>
</organism>
<dbReference type="SMART" id="SM00175">
    <property type="entry name" value="RAB"/>
    <property type="match status" value="1"/>
</dbReference>
<feature type="compositionally biased region" description="Low complexity" evidence="1">
    <location>
        <begin position="553"/>
        <end position="569"/>
    </location>
</feature>
<dbReference type="EMBL" id="UXSR01000016">
    <property type="protein sequence ID" value="VDD74225.1"/>
    <property type="molecule type" value="Genomic_DNA"/>
</dbReference>
<evidence type="ECO:0000256" key="1">
    <source>
        <dbReference type="SAM" id="MobiDB-lite"/>
    </source>
</evidence>
<dbReference type="InterPro" id="IPR001806">
    <property type="entry name" value="Small_GTPase"/>
</dbReference>
<evidence type="ECO:0000313" key="3">
    <source>
        <dbReference type="Proteomes" id="UP000267029"/>
    </source>
</evidence>
<feature type="compositionally biased region" description="Polar residues" evidence="1">
    <location>
        <begin position="575"/>
        <end position="587"/>
    </location>
</feature>
<dbReference type="SUPFAM" id="SSF52540">
    <property type="entry name" value="P-loop containing nucleoside triphosphate hydrolases"/>
    <property type="match status" value="1"/>
</dbReference>
<dbReference type="InterPro" id="IPR040385">
    <property type="entry name" value="RABL6"/>
</dbReference>
<dbReference type="GO" id="GO:0005525">
    <property type="term" value="F:GTP binding"/>
    <property type="evidence" value="ECO:0007669"/>
    <property type="project" value="InterPro"/>
</dbReference>
<accession>A0A0R3U1I6</accession>
<dbReference type="Proteomes" id="UP000267029">
    <property type="component" value="Unassembled WGS sequence"/>
</dbReference>
<dbReference type="OrthoDB" id="207081at2759"/>
<dbReference type="Gene3D" id="3.40.50.300">
    <property type="entry name" value="P-loop containing nucleotide triphosphate hydrolases"/>
    <property type="match status" value="1"/>
</dbReference>
<gene>
    <name evidence="2" type="ORF">MCOS_LOCUS228</name>
</gene>
<reference evidence="2 3" key="1">
    <citation type="submission" date="2018-10" db="EMBL/GenBank/DDBJ databases">
        <authorList>
            <consortium name="Pathogen Informatics"/>
        </authorList>
    </citation>
    <scope>NUCLEOTIDE SEQUENCE [LARGE SCALE GENOMIC DNA]</scope>
</reference>
<dbReference type="InterPro" id="IPR027417">
    <property type="entry name" value="P-loop_NTPase"/>
</dbReference>
<feature type="compositionally biased region" description="Polar residues" evidence="1">
    <location>
        <begin position="392"/>
        <end position="402"/>
    </location>
</feature>
<dbReference type="Pfam" id="PF00071">
    <property type="entry name" value="Ras"/>
    <property type="match status" value="1"/>
</dbReference>
<dbReference type="PANTHER" id="PTHR14932:SF1">
    <property type="entry name" value="RAB-LIKE PROTEIN 6"/>
    <property type="match status" value="1"/>
</dbReference>
<proteinExistence type="predicted"/>
<dbReference type="GO" id="GO:0005829">
    <property type="term" value="C:cytosol"/>
    <property type="evidence" value="ECO:0007669"/>
    <property type="project" value="TreeGrafter"/>
</dbReference>
<feature type="compositionally biased region" description="Basic and acidic residues" evidence="1">
    <location>
        <begin position="374"/>
        <end position="391"/>
    </location>
</feature>
<dbReference type="PANTHER" id="PTHR14932">
    <property type="entry name" value="RAS GTPASE-RELATED"/>
    <property type="match status" value="1"/>
</dbReference>
<feature type="region of interest" description="Disordered" evidence="1">
    <location>
        <begin position="345"/>
        <end position="404"/>
    </location>
</feature>
<feature type="region of interest" description="Disordered" evidence="1">
    <location>
        <begin position="416"/>
        <end position="436"/>
    </location>
</feature>
<feature type="region of interest" description="Disordered" evidence="1">
    <location>
        <begin position="537"/>
        <end position="594"/>
    </location>
</feature>
<name>A0A0R3U1I6_MESCO</name>
<dbReference type="GO" id="GO:0005634">
    <property type="term" value="C:nucleus"/>
    <property type="evidence" value="ECO:0007669"/>
    <property type="project" value="TreeGrafter"/>
</dbReference>